<keyword evidence="2" id="KW-0560">Oxidoreductase</keyword>
<dbReference type="PRINTS" id="PR00080">
    <property type="entry name" value="SDRFAMILY"/>
</dbReference>
<protein>
    <recommendedName>
        <fullName evidence="4">Ketoreductase domain-containing protein</fullName>
    </recommendedName>
</protein>
<comment type="caution">
    <text evidence="5">The sequence shown here is derived from an EMBL/GenBank/DDBJ whole genome shotgun (WGS) entry which is preliminary data.</text>
</comment>
<comment type="similarity">
    <text evidence="1 3">Belongs to the short-chain dehydrogenases/reductases (SDR) family.</text>
</comment>
<name>A0A2T0PM72_9ACTN</name>
<organism evidence="5 6">
    <name type="scientific">Allonocardiopsis opalescens</name>
    <dbReference type="NCBI Taxonomy" id="1144618"/>
    <lineage>
        <taxon>Bacteria</taxon>
        <taxon>Bacillati</taxon>
        <taxon>Actinomycetota</taxon>
        <taxon>Actinomycetes</taxon>
        <taxon>Streptosporangiales</taxon>
        <taxon>Allonocardiopsis</taxon>
    </lineage>
</organism>
<dbReference type="PIRSF" id="PIRSF000126">
    <property type="entry name" value="11-beta-HSD1"/>
    <property type="match status" value="1"/>
</dbReference>
<dbReference type="PANTHER" id="PTHR44196:SF2">
    <property type="entry name" value="SHORT-CHAIN DEHYDROGENASE-RELATED"/>
    <property type="match status" value="1"/>
</dbReference>
<evidence type="ECO:0000259" key="4">
    <source>
        <dbReference type="SMART" id="SM00822"/>
    </source>
</evidence>
<dbReference type="SUPFAM" id="SSF51735">
    <property type="entry name" value="NAD(P)-binding Rossmann-fold domains"/>
    <property type="match status" value="1"/>
</dbReference>
<dbReference type="PANTHER" id="PTHR44196">
    <property type="entry name" value="DEHYDROGENASE/REDUCTASE SDR FAMILY MEMBER 7B"/>
    <property type="match status" value="1"/>
</dbReference>
<feature type="domain" description="Ketoreductase" evidence="4">
    <location>
        <begin position="7"/>
        <end position="190"/>
    </location>
</feature>
<dbReference type="Gene3D" id="3.40.50.720">
    <property type="entry name" value="NAD(P)-binding Rossmann-like Domain"/>
    <property type="match status" value="1"/>
</dbReference>
<dbReference type="Pfam" id="PF00106">
    <property type="entry name" value="adh_short"/>
    <property type="match status" value="1"/>
</dbReference>
<evidence type="ECO:0000256" key="3">
    <source>
        <dbReference type="RuleBase" id="RU000363"/>
    </source>
</evidence>
<evidence type="ECO:0000313" key="5">
    <source>
        <dbReference type="EMBL" id="PRX90013.1"/>
    </source>
</evidence>
<accession>A0A2T0PM72</accession>
<dbReference type="GO" id="GO:0016020">
    <property type="term" value="C:membrane"/>
    <property type="evidence" value="ECO:0007669"/>
    <property type="project" value="TreeGrafter"/>
</dbReference>
<reference evidence="5 6" key="1">
    <citation type="submission" date="2018-03" db="EMBL/GenBank/DDBJ databases">
        <title>Genomic Encyclopedia of Archaeal and Bacterial Type Strains, Phase II (KMG-II): from individual species to whole genera.</title>
        <authorList>
            <person name="Goeker M."/>
        </authorList>
    </citation>
    <scope>NUCLEOTIDE SEQUENCE [LARGE SCALE GENOMIC DNA]</scope>
    <source>
        <strain evidence="5 6">DSM 45601</strain>
    </source>
</reference>
<keyword evidence="6" id="KW-1185">Reference proteome</keyword>
<dbReference type="AlphaFoldDB" id="A0A2T0PM72"/>
<dbReference type="Proteomes" id="UP000237846">
    <property type="component" value="Unassembled WGS sequence"/>
</dbReference>
<dbReference type="InterPro" id="IPR002347">
    <property type="entry name" value="SDR_fam"/>
</dbReference>
<evidence type="ECO:0000256" key="1">
    <source>
        <dbReference type="ARBA" id="ARBA00006484"/>
    </source>
</evidence>
<evidence type="ECO:0000256" key="2">
    <source>
        <dbReference type="ARBA" id="ARBA00023002"/>
    </source>
</evidence>
<dbReference type="InterPro" id="IPR036291">
    <property type="entry name" value="NAD(P)-bd_dom_sf"/>
</dbReference>
<dbReference type="OrthoDB" id="9797538at2"/>
<dbReference type="PRINTS" id="PR00081">
    <property type="entry name" value="GDHRDH"/>
</dbReference>
<dbReference type="EMBL" id="PVZC01000019">
    <property type="protein sequence ID" value="PRX90013.1"/>
    <property type="molecule type" value="Genomic_DNA"/>
</dbReference>
<evidence type="ECO:0000313" key="6">
    <source>
        <dbReference type="Proteomes" id="UP000237846"/>
    </source>
</evidence>
<dbReference type="RefSeq" id="WP_106253861.1">
    <property type="nucleotide sequence ID" value="NZ_PVZC01000019.1"/>
</dbReference>
<dbReference type="InterPro" id="IPR057326">
    <property type="entry name" value="KR_dom"/>
</dbReference>
<dbReference type="InterPro" id="IPR020904">
    <property type="entry name" value="Sc_DH/Rdtase_CS"/>
</dbReference>
<proteinExistence type="inferred from homology"/>
<gene>
    <name evidence="5" type="ORF">CLV72_1193</name>
</gene>
<sequence length="275" mass="28763">MDDYAGSTALITGASKGLGEAYARELAARGADLVLVARSADALERVARQIRTERGVRVDVIAADLADRSCVDALLREIDKDGRPVDLLINNAGIGAVGPFLDEPLGPNLGSIDLNVTALVALVHAIGGRMRARGRGGIINVASLAAFQPMPFQATYAASKAFLLSFTEALAEELRGTGVRVMAAHPGPVDTGFFDATTAEIDPQADSAESVAARTLDDFTRGRTNSYPGKASRRLSTLAPRVLPRAAVARLAGDFNRRAGLAGARNKAAGRTEGR</sequence>
<dbReference type="PROSITE" id="PS00061">
    <property type="entry name" value="ADH_SHORT"/>
    <property type="match status" value="1"/>
</dbReference>
<dbReference type="GO" id="GO:0016491">
    <property type="term" value="F:oxidoreductase activity"/>
    <property type="evidence" value="ECO:0007669"/>
    <property type="project" value="UniProtKB-KW"/>
</dbReference>
<dbReference type="SMART" id="SM00822">
    <property type="entry name" value="PKS_KR"/>
    <property type="match status" value="1"/>
</dbReference>